<feature type="compositionally biased region" description="Basic and acidic residues" evidence="1">
    <location>
        <begin position="1"/>
        <end position="10"/>
    </location>
</feature>
<name>A0ABV7ABB2_9RHOB</name>
<organism evidence="2 3">
    <name type="scientific">Acidimangrovimonas pyrenivorans</name>
    <dbReference type="NCBI Taxonomy" id="2030798"/>
    <lineage>
        <taxon>Bacteria</taxon>
        <taxon>Pseudomonadati</taxon>
        <taxon>Pseudomonadota</taxon>
        <taxon>Alphaproteobacteria</taxon>
        <taxon>Rhodobacterales</taxon>
        <taxon>Paracoccaceae</taxon>
        <taxon>Acidimangrovimonas</taxon>
    </lineage>
</organism>
<keyword evidence="3" id="KW-1185">Reference proteome</keyword>
<reference evidence="3" key="1">
    <citation type="journal article" date="2019" name="Int. J. Syst. Evol. Microbiol.">
        <title>The Global Catalogue of Microorganisms (GCM) 10K type strain sequencing project: providing services to taxonomists for standard genome sequencing and annotation.</title>
        <authorList>
            <consortium name="The Broad Institute Genomics Platform"/>
            <consortium name="The Broad Institute Genome Sequencing Center for Infectious Disease"/>
            <person name="Wu L."/>
            <person name="Ma J."/>
        </authorList>
    </citation>
    <scope>NUCLEOTIDE SEQUENCE [LARGE SCALE GENOMIC DNA]</scope>
    <source>
        <strain evidence="3">KCTC 62192</strain>
    </source>
</reference>
<dbReference type="RefSeq" id="WP_377831000.1">
    <property type="nucleotide sequence ID" value="NZ_JBHRSK010000001.1"/>
</dbReference>
<dbReference type="EMBL" id="JBHRSK010000001">
    <property type="protein sequence ID" value="MFC2966599.1"/>
    <property type="molecule type" value="Genomic_DNA"/>
</dbReference>
<feature type="region of interest" description="Disordered" evidence="1">
    <location>
        <begin position="1"/>
        <end position="30"/>
    </location>
</feature>
<dbReference type="Pfam" id="PF19670">
    <property type="entry name" value="DUF6173"/>
    <property type="match status" value="1"/>
</dbReference>
<proteinExistence type="predicted"/>
<accession>A0ABV7ABB2</accession>
<gene>
    <name evidence="2" type="ORF">ACFOES_00680</name>
</gene>
<evidence type="ECO:0000256" key="1">
    <source>
        <dbReference type="SAM" id="MobiDB-lite"/>
    </source>
</evidence>
<dbReference type="Proteomes" id="UP001595443">
    <property type="component" value="Unassembled WGS sequence"/>
</dbReference>
<dbReference type="InterPro" id="IPR046171">
    <property type="entry name" value="DUF6173"/>
</dbReference>
<evidence type="ECO:0000313" key="3">
    <source>
        <dbReference type="Proteomes" id="UP001595443"/>
    </source>
</evidence>
<protein>
    <submittedName>
        <fullName evidence="2">DUF6173 family protein</fullName>
    </submittedName>
</protein>
<sequence>MAVAAERELNRPPSGGRAVHADPDAPATPEQLPLPAAIARIPPEDKSPAEWAYQRLILYIRNFEDQLDPAEEVALGFAGGHAGVLRIEGLGYFAPDLVTFYGRDDSGAKTQLVQHVSQLSVILRAVPKAEASGSARRIGFRLAADLDRGR</sequence>
<comment type="caution">
    <text evidence="2">The sequence shown here is derived from an EMBL/GenBank/DDBJ whole genome shotgun (WGS) entry which is preliminary data.</text>
</comment>
<evidence type="ECO:0000313" key="2">
    <source>
        <dbReference type="EMBL" id="MFC2966599.1"/>
    </source>
</evidence>